<keyword evidence="7 9" id="KW-1133">Transmembrane helix</keyword>
<feature type="transmembrane region" description="Helical" evidence="9">
    <location>
        <begin position="375"/>
        <end position="394"/>
    </location>
</feature>
<feature type="transmembrane region" description="Helical" evidence="9">
    <location>
        <begin position="119"/>
        <end position="139"/>
    </location>
</feature>
<evidence type="ECO:0000256" key="1">
    <source>
        <dbReference type="ARBA" id="ARBA00004651"/>
    </source>
</evidence>
<protein>
    <recommendedName>
        <fullName evidence="9">Branched-chain amino acid transport system carrier protein</fullName>
    </recommendedName>
</protein>
<evidence type="ECO:0000256" key="7">
    <source>
        <dbReference type="ARBA" id="ARBA00022989"/>
    </source>
</evidence>
<feature type="transmembrane region" description="Helical" evidence="9">
    <location>
        <begin position="341"/>
        <end position="363"/>
    </location>
</feature>
<dbReference type="Proteomes" id="UP001166251">
    <property type="component" value="Unassembled WGS sequence"/>
</dbReference>
<dbReference type="NCBIfam" id="TIGR00796">
    <property type="entry name" value="livcs"/>
    <property type="match status" value="1"/>
</dbReference>
<proteinExistence type="inferred from homology"/>
<comment type="subcellular location">
    <subcellularLocation>
        <location evidence="9">Cell inner membrane</location>
        <topology evidence="9">Multi-pass membrane protein</topology>
    </subcellularLocation>
    <subcellularLocation>
        <location evidence="1">Cell membrane</location>
        <topology evidence="1">Multi-pass membrane protein</topology>
    </subcellularLocation>
</comment>
<dbReference type="InterPro" id="IPR004685">
    <property type="entry name" value="Brnchd-chn_aa_trnsp_Livcs"/>
</dbReference>
<evidence type="ECO:0000256" key="5">
    <source>
        <dbReference type="ARBA" id="ARBA00022692"/>
    </source>
</evidence>
<feature type="transmembrane region" description="Helical" evidence="9">
    <location>
        <begin position="76"/>
        <end position="99"/>
    </location>
</feature>
<keyword evidence="11" id="KW-1185">Reference proteome</keyword>
<comment type="function">
    <text evidence="9">Component of the transport system for branched-chain amino acids.</text>
</comment>
<feature type="transmembrane region" description="Helical" evidence="9">
    <location>
        <begin position="226"/>
        <end position="250"/>
    </location>
</feature>
<comment type="caution">
    <text evidence="10">The sequence shown here is derived from an EMBL/GenBank/DDBJ whole genome shotgun (WGS) entry which is preliminary data.</text>
</comment>
<keyword evidence="8 9" id="KW-0472">Membrane</keyword>
<evidence type="ECO:0000256" key="3">
    <source>
        <dbReference type="ARBA" id="ARBA00022448"/>
    </source>
</evidence>
<evidence type="ECO:0000256" key="8">
    <source>
        <dbReference type="ARBA" id="ARBA00023136"/>
    </source>
</evidence>
<evidence type="ECO:0000313" key="11">
    <source>
        <dbReference type="Proteomes" id="UP001166251"/>
    </source>
</evidence>
<evidence type="ECO:0000256" key="6">
    <source>
        <dbReference type="ARBA" id="ARBA00022970"/>
    </source>
</evidence>
<organism evidence="10 11">
    <name type="scientific">Neiella holothuriorum</name>
    <dbReference type="NCBI Taxonomy" id="2870530"/>
    <lineage>
        <taxon>Bacteria</taxon>
        <taxon>Pseudomonadati</taxon>
        <taxon>Pseudomonadota</taxon>
        <taxon>Gammaproteobacteria</taxon>
        <taxon>Alteromonadales</taxon>
        <taxon>Echinimonadaceae</taxon>
        <taxon>Neiella</taxon>
    </lineage>
</organism>
<dbReference type="RefSeq" id="WP_220104965.1">
    <property type="nucleotide sequence ID" value="NZ_JAHZSS010000021.1"/>
</dbReference>
<evidence type="ECO:0000256" key="2">
    <source>
        <dbReference type="ARBA" id="ARBA00008540"/>
    </source>
</evidence>
<keyword evidence="4" id="KW-1003">Cell membrane</keyword>
<evidence type="ECO:0000256" key="4">
    <source>
        <dbReference type="ARBA" id="ARBA00022475"/>
    </source>
</evidence>
<keyword evidence="5 9" id="KW-0812">Transmembrane</keyword>
<sequence>MKQFSTADTLGFGFMIMAFFLGAGNWIFPPMAGYLAGQEVMPATFGFLLTAAGLPLLGIIALAYAGGGFSALGRYLPNSMSVLLALVIYLIMVPGFGIPRTALVSFELAVKPFVETPDSAVLLASFSAVYFALVFLIASKPGQLLDTVGKIIAPLMLLLVAVLGVNLLLSPLGDIGQGEGKFAESPMINGFLEGYMTMDLLAAMLFGVLLINTLKDKGVSDHKSQFKALFYGGLIAASGLALVYFILFYMGAISGPVAEGAANGGEIFARYMAASMGPFGQAILALVITLACLTTGVGGCCAFAEYLDERSNKIPYRPTLAIIVVVCWAMANIGLDELIALYIPVLVAIYPIAISVVLLNIVAHRLPNPVATFRCVVATAAIFGLFDAVAAAGVLAELPGHDLLSLVPLFDSGMGWLVPSIVALLLSFIVPRSEPTKETA</sequence>
<name>A0ABS7EJ82_9GAMM</name>
<dbReference type="PANTHER" id="PTHR30588">
    <property type="entry name" value="BRANCHED-CHAIN AMINO ACID TRANSPORT SYSTEM 2 CARRIER PROTEIN"/>
    <property type="match status" value="1"/>
</dbReference>
<gene>
    <name evidence="10" type="primary">brnQ</name>
    <name evidence="10" type="ORF">K0504_15005</name>
</gene>
<feature type="transmembrane region" description="Helical" evidence="9">
    <location>
        <begin position="7"/>
        <end position="28"/>
    </location>
</feature>
<feature type="transmembrane region" description="Helical" evidence="9">
    <location>
        <begin position="316"/>
        <end position="335"/>
    </location>
</feature>
<feature type="transmembrane region" description="Helical" evidence="9">
    <location>
        <begin position="192"/>
        <end position="214"/>
    </location>
</feature>
<feature type="transmembrane region" description="Helical" evidence="9">
    <location>
        <begin position="414"/>
        <end position="431"/>
    </location>
</feature>
<keyword evidence="6 9" id="KW-0029">Amino-acid transport</keyword>
<dbReference type="PANTHER" id="PTHR30588:SF0">
    <property type="entry name" value="BRANCHED-CHAIN AMINO ACID PERMEASE BRNQ"/>
    <property type="match status" value="1"/>
</dbReference>
<evidence type="ECO:0000256" key="9">
    <source>
        <dbReference type="RuleBase" id="RU362122"/>
    </source>
</evidence>
<dbReference type="Pfam" id="PF05525">
    <property type="entry name" value="Branch_AA_trans"/>
    <property type="match status" value="1"/>
</dbReference>
<comment type="similarity">
    <text evidence="2 9">Belongs to the branched chain amino acid transporter family.</text>
</comment>
<feature type="transmembrane region" description="Helical" evidence="9">
    <location>
        <begin position="40"/>
        <end position="64"/>
    </location>
</feature>
<keyword evidence="3 9" id="KW-0813">Transport</keyword>
<reference evidence="10" key="1">
    <citation type="submission" date="2021-07" db="EMBL/GenBank/DDBJ databases">
        <title>Neiella marina sp. nov., isolated from the intestinal content of sea cucumber Apostichopus japonicus.</title>
        <authorList>
            <person name="Bai X."/>
        </authorList>
    </citation>
    <scope>NUCLEOTIDE SEQUENCE</scope>
    <source>
        <strain evidence="10">126</strain>
    </source>
</reference>
<accession>A0ABS7EJ82</accession>
<feature type="transmembrane region" description="Helical" evidence="9">
    <location>
        <begin position="282"/>
        <end position="304"/>
    </location>
</feature>
<evidence type="ECO:0000313" key="10">
    <source>
        <dbReference type="EMBL" id="MBW8192345.1"/>
    </source>
</evidence>
<dbReference type="EMBL" id="JAHZSS010000021">
    <property type="protein sequence ID" value="MBW8192345.1"/>
    <property type="molecule type" value="Genomic_DNA"/>
</dbReference>
<feature type="transmembrane region" description="Helical" evidence="9">
    <location>
        <begin position="151"/>
        <end position="172"/>
    </location>
</feature>